<dbReference type="GO" id="GO:0070403">
    <property type="term" value="F:NAD+ binding"/>
    <property type="evidence" value="ECO:0007669"/>
    <property type="project" value="InterPro"/>
</dbReference>
<dbReference type="EC" id="1.1.1.157" evidence="6"/>
<dbReference type="HOGENOM" id="CLU_009834_2_0_4"/>
<dbReference type="InterPro" id="IPR013328">
    <property type="entry name" value="6PGD_dom2"/>
</dbReference>
<name>A0A0E3ZMH9_9BURK</name>
<feature type="site" description="Important for catalytic activity" evidence="3">
    <location>
        <position position="137"/>
    </location>
</feature>
<protein>
    <submittedName>
        <fullName evidence="6">3-hydroxyacyl-CoA dehydrogenase</fullName>
        <ecNumber evidence="6">1.1.1.157</ecNumber>
    </submittedName>
</protein>
<dbReference type="SUPFAM" id="SSF51735">
    <property type="entry name" value="NAD(P)-binding Rossmann-fold domains"/>
    <property type="match status" value="1"/>
</dbReference>
<gene>
    <name evidence="6" type="ORF">CL55_00016080</name>
</gene>
<evidence type="ECO:0000313" key="7">
    <source>
        <dbReference type="Proteomes" id="UP000061135"/>
    </source>
</evidence>
<evidence type="ECO:0000256" key="3">
    <source>
        <dbReference type="PIRSR" id="PIRSR000105-1"/>
    </source>
</evidence>
<dbReference type="InterPro" id="IPR006108">
    <property type="entry name" value="3HC_DH_C"/>
</dbReference>
<evidence type="ECO:0000259" key="4">
    <source>
        <dbReference type="Pfam" id="PF00725"/>
    </source>
</evidence>
<dbReference type="KEGG" id="pdq:CL55_00016080"/>
<dbReference type="InterPro" id="IPR008927">
    <property type="entry name" value="6-PGluconate_DH-like_C_sf"/>
</dbReference>
<dbReference type="InterPro" id="IPR036291">
    <property type="entry name" value="NAD(P)-bd_dom_sf"/>
</dbReference>
<dbReference type="EMBL" id="CP007501">
    <property type="protein sequence ID" value="AKD25941.1"/>
    <property type="molecule type" value="Genomic_DNA"/>
</dbReference>
<dbReference type="GO" id="GO:0008691">
    <property type="term" value="F:3-hydroxybutyryl-CoA dehydrogenase activity"/>
    <property type="evidence" value="ECO:0007669"/>
    <property type="project" value="UniProtKB-EC"/>
</dbReference>
<dbReference type="Gene3D" id="1.10.1040.10">
    <property type="entry name" value="N-(1-d-carboxylethyl)-l-norvaline Dehydrogenase, domain 2"/>
    <property type="match status" value="1"/>
</dbReference>
<dbReference type="PATRIC" id="fig|576611.7.peg.1633"/>
<dbReference type="STRING" id="1835254.CL55_00016080"/>
<dbReference type="PANTHER" id="PTHR48075:SF5">
    <property type="entry name" value="3-HYDROXYBUTYRYL-COA DEHYDROGENASE"/>
    <property type="match status" value="1"/>
</dbReference>
<keyword evidence="2 6" id="KW-0560">Oxidoreductase</keyword>
<keyword evidence="7" id="KW-1185">Reference proteome</keyword>
<organism evidence="6 7">
    <name type="scientific">Polynucleobacter duraquae</name>
    <dbReference type="NCBI Taxonomy" id="1835254"/>
    <lineage>
        <taxon>Bacteria</taxon>
        <taxon>Pseudomonadati</taxon>
        <taxon>Pseudomonadota</taxon>
        <taxon>Betaproteobacteria</taxon>
        <taxon>Burkholderiales</taxon>
        <taxon>Burkholderiaceae</taxon>
        <taxon>Polynucleobacter</taxon>
    </lineage>
</organism>
<dbReference type="SUPFAM" id="SSF48179">
    <property type="entry name" value="6-phosphogluconate dehydrogenase C-terminal domain-like"/>
    <property type="match status" value="1"/>
</dbReference>
<dbReference type="InterPro" id="IPR006180">
    <property type="entry name" value="3-OHacyl-CoA_DH_CS"/>
</dbReference>
<accession>A0A0E3ZMH9</accession>
<dbReference type="Pfam" id="PF00725">
    <property type="entry name" value="3HCDH"/>
    <property type="match status" value="1"/>
</dbReference>
<proteinExistence type="inferred from homology"/>
<feature type="domain" description="3-hydroxyacyl-CoA dehydrogenase C-terminal" evidence="4">
    <location>
        <begin position="184"/>
        <end position="282"/>
    </location>
</feature>
<dbReference type="Pfam" id="PF02737">
    <property type="entry name" value="3HCDH_N"/>
    <property type="match status" value="1"/>
</dbReference>
<evidence type="ECO:0000313" key="6">
    <source>
        <dbReference type="EMBL" id="AKD25941.1"/>
    </source>
</evidence>
<evidence type="ECO:0000256" key="1">
    <source>
        <dbReference type="ARBA" id="ARBA00009463"/>
    </source>
</evidence>
<evidence type="ECO:0000256" key="2">
    <source>
        <dbReference type="ARBA" id="ARBA00023002"/>
    </source>
</evidence>
<dbReference type="RefSeq" id="WP_046330633.1">
    <property type="nucleotide sequence ID" value="NZ_CP007501.1"/>
</dbReference>
<dbReference type="PANTHER" id="PTHR48075">
    <property type="entry name" value="3-HYDROXYACYL-COA DEHYDROGENASE FAMILY PROTEIN"/>
    <property type="match status" value="1"/>
</dbReference>
<dbReference type="AlphaFoldDB" id="A0A0E3ZMH9"/>
<dbReference type="OrthoDB" id="5287258at2"/>
<reference evidence="6 7" key="1">
    <citation type="submission" date="2014-03" db="EMBL/GenBank/DDBJ databases">
        <title>Genome of Polynucleobacter strain MWH-MoK4.</title>
        <authorList>
            <person name="Hahn M.W."/>
        </authorList>
    </citation>
    <scope>NUCLEOTIDE SEQUENCE [LARGE SCALE GENOMIC DNA]</scope>
    <source>
        <strain evidence="6 7">MWH-MoK4</strain>
    </source>
</reference>
<dbReference type="Gene3D" id="3.40.50.720">
    <property type="entry name" value="NAD(P)-binding Rossmann-like Domain"/>
    <property type="match status" value="1"/>
</dbReference>
<dbReference type="Proteomes" id="UP000061135">
    <property type="component" value="Chromosome"/>
</dbReference>
<dbReference type="InterPro" id="IPR022694">
    <property type="entry name" value="3-OHacyl-CoA_DH"/>
</dbReference>
<sequence length="313" mass="33926">MLFTPSETKVVIVGGGTMGADVAAVCARGGCAVQVLEPTTERRALLPDYFANTMIDLGYEHRLHLLSTAGSLEEVDWSEVDLVIECVPERLDIKQELFAKLEKYAKPEAVLASNSTSFPISDISAGLKTAARMIGLHFFMPAHLVPCVEVVYGTKTSPMVGESLSRLMTACGMVPVTVKKDLPGFLANRLQHALSREAFAMVDAGIASLEDIDRAVRFGFGFRYIAAGPAMQRDHAGLDVHGAGGATIYPTLNNSPDIAKCLSDRIASGKLGMKTGEGFYAWTAETMKAERERYQEALREGLKIIQKDLPEIK</sequence>
<evidence type="ECO:0000259" key="5">
    <source>
        <dbReference type="Pfam" id="PF02737"/>
    </source>
</evidence>
<dbReference type="GO" id="GO:0006635">
    <property type="term" value="P:fatty acid beta-oxidation"/>
    <property type="evidence" value="ECO:0007669"/>
    <property type="project" value="TreeGrafter"/>
</dbReference>
<dbReference type="InterPro" id="IPR006176">
    <property type="entry name" value="3-OHacyl-CoA_DH_NAD-bd"/>
</dbReference>
<dbReference type="PIRSF" id="PIRSF000105">
    <property type="entry name" value="HCDH"/>
    <property type="match status" value="1"/>
</dbReference>
<feature type="domain" description="3-hydroxyacyl-CoA dehydrogenase NAD binding" evidence="5">
    <location>
        <begin position="9"/>
        <end position="180"/>
    </location>
</feature>
<dbReference type="PROSITE" id="PS00067">
    <property type="entry name" value="3HCDH"/>
    <property type="match status" value="1"/>
</dbReference>
<comment type="similarity">
    <text evidence="1">Belongs to the 3-hydroxyacyl-CoA dehydrogenase family.</text>
</comment>